<keyword evidence="1" id="KW-0175">Coiled coil</keyword>
<dbReference type="PANTHER" id="PTHR33055:SF3">
    <property type="entry name" value="PUTATIVE TRANSPOSASE FOR IS117-RELATED"/>
    <property type="match status" value="1"/>
</dbReference>
<feature type="domain" description="Transposase IS116/IS110/IS902 C-terminal" evidence="3">
    <location>
        <begin position="206"/>
        <end position="284"/>
    </location>
</feature>
<feature type="domain" description="Transposase IS110-like N-terminal" evidence="2">
    <location>
        <begin position="14"/>
        <end position="135"/>
    </location>
</feature>
<gene>
    <name evidence="4" type="ORF">GC097_23880</name>
</gene>
<evidence type="ECO:0000259" key="2">
    <source>
        <dbReference type="Pfam" id="PF01548"/>
    </source>
</evidence>
<comment type="caution">
    <text evidence="4">The sequence shown here is derived from an EMBL/GenBank/DDBJ whole genome shotgun (WGS) entry which is preliminary data.</text>
</comment>
<dbReference type="Proteomes" id="UP000618579">
    <property type="component" value="Unassembled WGS sequence"/>
</dbReference>
<dbReference type="Pfam" id="PF01548">
    <property type="entry name" value="DEDD_Tnp_IS110"/>
    <property type="match status" value="1"/>
</dbReference>
<proteinExistence type="predicted"/>
<evidence type="ECO:0000313" key="5">
    <source>
        <dbReference type="Proteomes" id="UP000618579"/>
    </source>
</evidence>
<protein>
    <submittedName>
        <fullName evidence="4">IS110 family transposase</fullName>
    </submittedName>
</protein>
<keyword evidence="5" id="KW-1185">Reference proteome</keyword>
<dbReference type="InterPro" id="IPR002525">
    <property type="entry name" value="Transp_IS110-like_N"/>
</dbReference>
<accession>A0ABX1ZVH6</accession>
<name>A0ABX1ZVH6_9BACL</name>
<evidence type="ECO:0000313" key="4">
    <source>
        <dbReference type="EMBL" id="NOV03050.1"/>
    </source>
</evidence>
<feature type="coiled-coil region" evidence="1">
    <location>
        <begin position="170"/>
        <end position="197"/>
    </location>
</feature>
<dbReference type="InterPro" id="IPR003346">
    <property type="entry name" value="Transposase_20"/>
</dbReference>
<evidence type="ECO:0000256" key="1">
    <source>
        <dbReference type="SAM" id="Coils"/>
    </source>
</evidence>
<feature type="non-terminal residue" evidence="4">
    <location>
        <position position="1"/>
    </location>
</feature>
<dbReference type="EMBL" id="WHNZ01000053">
    <property type="protein sequence ID" value="NOV03050.1"/>
    <property type="molecule type" value="Genomic_DNA"/>
</dbReference>
<reference evidence="4 5" key="1">
    <citation type="submission" date="2019-10" db="EMBL/GenBank/DDBJ databases">
        <title>Description of Paenibacillus pedi sp. nov.</title>
        <authorList>
            <person name="Carlier A."/>
            <person name="Qi S."/>
        </authorList>
    </citation>
    <scope>NUCLEOTIDE SEQUENCE [LARGE SCALE GENOMIC DNA]</scope>
    <source>
        <strain evidence="4 5">LMG 31457</strain>
    </source>
</reference>
<organism evidence="4 5">
    <name type="scientific">Paenibacillus planticolens</name>
    <dbReference type="NCBI Taxonomy" id="2654976"/>
    <lineage>
        <taxon>Bacteria</taxon>
        <taxon>Bacillati</taxon>
        <taxon>Bacillota</taxon>
        <taxon>Bacilli</taxon>
        <taxon>Bacillales</taxon>
        <taxon>Paenibacillaceae</taxon>
        <taxon>Paenibacillus</taxon>
    </lineage>
</organism>
<sequence>AIADEGRDTPRYWGSIPHTKEAVRKLVGQLTKEGNVKLDVCYEAGPTGFDLRRWFLELFVECSVVAPTEALTGRTKIKTDKKDAIRLAQLWRARELTAIYVPSPEDEALRDLVRAREDAVEDQNRSRQRLMKFLLRHQRLLPQGMKPWSSAHEEWLDTLRFERECEDFVFQEYRNTIRQASQRIQRYEIEMEKQAKSSCQAPMIRALQGLRGVALITATTLAAELGDIAKRFSHPRLLMSYAGLVPSEHSSGGRRWQGGITKAGNAHIRRVVIETAWSYRHSPAVRRALRERLNGLSPEIQDISWNAQKRLHAKYKRLSTKGKQKGTVVTAVARELLGFIWAIAKEMEKQKQAAA</sequence>
<dbReference type="RefSeq" id="WP_171685885.1">
    <property type="nucleotide sequence ID" value="NZ_WHNZ01000053.1"/>
</dbReference>
<dbReference type="Pfam" id="PF02371">
    <property type="entry name" value="Transposase_20"/>
    <property type="match status" value="1"/>
</dbReference>
<dbReference type="NCBIfam" id="NF033542">
    <property type="entry name" value="transpos_IS110"/>
    <property type="match status" value="1"/>
</dbReference>
<dbReference type="PANTHER" id="PTHR33055">
    <property type="entry name" value="TRANSPOSASE FOR INSERTION SEQUENCE ELEMENT IS1111A"/>
    <property type="match status" value="1"/>
</dbReference>
<dbReference type="InterPro" id="IPR047650">
    <property type="entry name" value="Transpos_IS110"/>
</dbReference>
<evidence type="ECO:0000259" key="3">
    <source>
        <dbReference type="Pfam" id="PF02371"/>
    </source>
</evidence>